<proteinExistence type="predicted"/>
<reference evidence="4 5" key="1">
    <citation type="submission" date="2017-03" db="EMBL/GenBank/DDBJ databases">
        <title>Genome of the blue death feigning beetle - Asbolus verrucosus.</title>
        <authorList>
            <person name="Rider S.D."/>
        </authorList>
    </citation>
    <scope>NUCLEOTIDE SEQUENCE [LARGE SCALE GENOMIC DNA]</scope>
    <source>
        <strain evidence="4">Butters</strain>
        <tissue evidence="4">Head and leg muscle</tissue>
    </source>
</reference>
<feature type="disulfide bond" evidence="1">
    <location>
        <begin position="107"/>
        <end position="116"/>
    </location>
</feature>
<dbReference type="OrthoDB" id="6736770at2759"/>
<protein>
    <recommendedName>
        <fullName evidence="3">EGF-like domain-containing protein</fullName>
    </recommendedName>
</protein>
<evidence type="ECO:0000259" key="3">
    <source>
        <dbReference type="PROSITE" id="PS50026"/>
    </source>
</evidence>
<dbReference type="AlphaFoldDB" id="A0A482VUA8"/>
<feature type="disulfide bond" evidence="1">
    <location>
        <begin position="88"/>
        <end position="105"/>
    </location>
</feature>
<feature type="region of interest" description="Disordered" evidence="2">
    <location>
        <begin position="41"/>
        <end position="62"/>
    </location>
</feature>
<name>A0A482VUA8_ASBVE</name>
<evidence type="ECO:0000313" key="5">
    <source>
        <dbReference type="Proteomes" id="UP000292052"/>
    </source>
</evidence>
<feature type="disulfide bond" evidence="1">
    <location>
        <begin position="84"/>
        <end position="94"/>
    </location>
</feature>
<dbReference type="SUPFAM" id="SSF57196">
    <property type="entry name" value="EGF/Laminin"/>
    <property type="match status" value="1"/>
</dbReference>
<feature type="compositionally biased region" description="Low complexity" evidence="2">
    <location>
        <begin position="42"/>
        <end position="60"/>
    </location>
</feature>
<sequence>INSTASPPTPEELRSANQEEEDVLYQKDAVFDALELIFPNVSTETSNLTTSPSSTTQGPSLEQKLTEVSGAPRATLPISTERPCPLDCGPGGGCVVRNSNEEPACLCPLGRGGDRCEKGEFKEGYEG</sequence>
<dbReference type="Proteomes" id="UP000292052">
    <property type="component" value="Unassembled WGS sequence"/>
</dbReference>
<evidence type="ECO:0000256" key="2">
    <source>
        <dbReference type="SAM" id="MobiDB-lite"/>
    </source>
</evidence>
<evidence type="ECO:0000256" key="1">
    <source>
        <dbReference type="PROSITE-ProRule" id="PRU00076"/>
    </source>
</evidence>
<dbReference type="InterPro" id="IPR000742">
    <property type="entry name" value="EGF"/>
</dbReference>
<feature type="domain" description="EGF-like" evidence="3">
    <location>
        <begin position="80"/>
        <end position="117"/>
    </location>
</feature>
<keyword evidence="5" id="KW-1185">Reference proteome</keyword>
<accession>A0A482VUA8</accession>
<keyword evidence="1" id="KW-1015">Disulfide bond</keyword>
<feature type="region of interest" description="Disordered" evidence="2">
    <location>
        <begin position="1"/>
        <end position="20"/>
    </location>
</feature>
<dbReference type="EMBL" id="QDEB01063165">
    <property type="protein sequence ID" value="RZC36316.1"/>
    <property type="molecule type" value="Genomic_DNA"/>
</dbReference>
<dbReference type="PROSITE" id="PS50026">
    <property type="entry name" value="EGF_3"/>
    <property type="match status" value="1"/>
</dbReference>
<organism evidence="4 5">
    <name type="scientific">Asbolus verrucosus</name>
    <name type="common">Desert ironclad beetle</name>
    <dbReference type="NCBI Taxonomy" id="1661398"/>
    <lineage>
        <taxon>Eukaryota</taxon>
        <taxon>Metazoa</taxon>
        <taxon>Ecdysozoa</taxon>
        <taxon>Arthropoda</taxon>
        <taxon>Hexapoda</taxon>
        <taxon>Insecta</taxon>
        <taxon>Pterygota</taxon>
        <taxon>Neoptera</taxon>
        <taxon>Endopterygota</taxon>
        <taxon>Coleoptera</taxon>
        <taxon>Polyphaga</taxon>
        <taxon>Cucujiformia</taxon>
        <taxon>Tenebrionidae</taxon>
        <taxon>Pimeliinae</taxon>
        <taxon>Asbolus</taxon>
    </lineage>
</organism>
<evidence type="ECO:0000313" key="4">
    <source>
        <dbReference type="EMBL" id="RZC36316.1"/>
    </source>
</evidence>
<feature type="non-terminal residue" evidence="4">
    <location>
        <position position="1"/>
    </location>
</feature>
<dbReference type="PROSITE" id="PS00022">
    <property type="entry name" value="EGF_1"/>
    <property type="match status" value="1"/>
</dbReference>
<comment type="caution">
    <text evidence="4">The sequence shown here is derived from an EMBL/GenBank/DDBJ whole genome shotgun (WGS) entry which is preliminary data.</text>
</comment>
<keyword evidence="1" id="KW-0245">EGF-like domain</keyword>
<gene>
    <name evidence="4" type="ORF">BDFB_012357</name>
</gene>